<evidence type="ECO:0000313" key="5">
    <source>
        <dbReference type="Proteomes" id="UP000253606"/>
    </source>
</evidence>
<dbReference type="SUPFAM" id="SSF53474">
    <property type="entry name" value="alpha/beta-Hydrolases"/>
    <property type="match status" value="1"/>
</dbReference>
<dbReference type="InterPro" id="IPR029058">
    <property type="entry name" value="AB_hydrolase_fold"/>
</dbReference>
<dbReference type="PROSITE" id="PS01173">
    <property type="entry name" value="LIPASE_GDXG_HIS"/>
    <property type="match status" value="1"/>
</dbReference>
<dbReference type="PANTHER" id="PTHR48081:SF30">
    <property type="entry name" value="ACETYL-HYDROLASE LIPR-RELATED"/>
    <property type="match status" value="1"/>
</dbReference>
<gene>
    <name evidence="4" type="ORF">ACPOL_2645</name>
</gene>
<dbReference type="EMBL" id="CP030840">
    <property type="protein sequence ID" value="AXC11958.1"/>
    <property type="molecule type" value="Genomic_DNA"/>
</dbReference>
<dbReference type="PANTHER" id="PTHR48081">
    <property type="entry name" value="AB HYDROLASE SUPERFAMILY PROTEIN C4A8.06C"/>
    <property type="match status" value="1"/>
</dbReference>
<dbReference type="InterPro" id="IPR002168">
    <property type="entry name" value="Lipase_GDXG_HIS_AS"/>
</dbReference>
<dbReference type="InterPro" id="IPR050300">
    <property type="entry name" value="GDXG_lipolytic_enzyme"/>
</dbReference>
<dbReference type="RefSeq" id="WP_201759175.1">
    <property type="nucleotide sequence ID" value="NZ_CP030840.1"/>
</dbReference>
<comment type="similarity">
    <text evidence="1">Belongs to the 'GDXG' lipolytic enzyme family.</text>
</comment>
<dbReference type="InterPro" id="IPR013094">
    <property type="entry name" value="AB_hydrolase_3"/>
</dbReference>
<organism evidence="4 5">
    <name type="scientific">Acidisarcina polymorpha</name>
    <dbReference type="NCBI Taxonomy" id="2211140"/>
    <lineage>
        <taxon>Bacteria</taxon>
        <taxon>Pseudomonadati</taxon>
        <taxon>Acidobacteriota</taxon>
        <taxon>Terriglobia</taxon>
        <taxon>Terriglobales</taxon>
        <taxon>Acidobacteriaceae</taxon>
        <taxon>Acidisarcina</taxon>
    </lineage>
</organism>
<dbReference type="Proteomes" id="UP000253606">
    <property type="component" value="Chromosome"/>
</dbReference>
<dbReference type="Gene3D" id="3.40.50.1820">
    <property type="entry name" value="alpha/beta hydrolase"/>
    <property type="match status" value="1"/>
</dbReference>
<evidence type="ECO:0000259" key="3">
    <source>
        <dbReference type="Pfam" id="PF07859"/>
    </source>
</evidence>
<feature type="domain" description="Alpha/beta hydrolase fold-3" evidence="3">
    <location>
        <begin position="77"/>
        <end position="280"/>
    </location>
</feature>
<keyword evidence="5" id="KW-1185">Reference proteome</keyword>
<proteinExistence type="inferred from homology"/>
<accession>A0A2Z5FYN4</accession>
<sequence length="327" mass="34786">MTTYHKEHLLDRAAMVLLRTTLAVQPKLEFVPEARPDFDGLMEKTPVAEGVTYEAAEIGGVAGWWCKPQDSLPGSVIVYFHGGAYVLGSATAYRNFVGQMAASAGVATFIVDYRLAPEHLFPAAVDDAKAVYLGLAASGFSRLVIAGDSGGGGLALALLLLTTAAVQTDNLPKPLAAVVISPWTDLALTGDSLAARAGADPLLTREALDGAAQLYVGDRDRRDPKASPLYGNMSGLPPVLFHVGEDEILLDDSRRFASRIEAVGGVAELHIWEGMTHVFASNIALQSSKVALDNIGEFLRRTFNNAYAHRPEHHHPTEGASDSLGEA</sequence>
<dbReference type="AlphaFoldDB" id="A0A2Z5FYN4"/>
<evidence type="ECO:0000313" key="4">
    <source>
        <dbReference type="EMBL" id="AXC11958.1"/>
    </source>
</evidence>
<dbReference type="KEGG" id="abas:ACPOL_2645"/>
<protein>
    <submittedName>
        <fullName evidence="4">6-hexanolactone hydrolase</fullName>
    </submittedName>
</protein>
<dbReference type="GO" id="GO:0004806">
    <property type="term" value="F:triacylglycerol lipase activity"/>
    <property type="evidence" value="ECO:0007669"/>
    <property type="project" value="TreeGrafter"/>
</dbReference>
<evidence type="ECO:0000256" key="2">
    <source>
        <dbReference type="ARBA" id="ARBA00022801"/>
    </source>
</evidence>
<reference evidence="4 5" key="1">
    <citation type="journal article" date="2018" name="Front. Microbiol.">
        <title>Hydrolytic Capabilities as a Key to Environmental Success: Chitinolytic and Cellulolytic Acidobacteria From Acidic Sub-arctic Soils and Boreal Peatlands.</title>
        <authorList>
            <person name="Belova S.E."/>
            <person name="Ravin N.V."/>
            <person name="Pankratov T.A."/>
            <person name="Rakitin A.L."/>
            <person name="Ivanova A.A."/>
            <person name="Beletsky A.V."/>
            <person name="Mardanov A.V."/>
            <person name="Sinninghe Damste J.S."/>
            <person name="Dedysh S.N."/>
        </authorList>
    </citation>
    <scope>NUCLEOTIDE SEQUENCE [LARGE SCALE GENOMIC DNA]</scope>
    <source>
        <strain evidence="4 5">SBC82</strain>
    </source>
</reference>
<evidence type="ECO:0000256" key="1">
    <source>
        <dbReference type="ARBA" id="ARBA00010515"/>
    </source>
</evidence>
<name>A0A2Z5FYN4_9BACT</name>
<dbReference type="Pfam" id="PF07859">
    <property type="entry name" value="Abhydrolase_3"/>
    <property type="match status" value="1"/>
</dbReference>
<keyword evidence="2 4" id="KW-0378">Hydrolase</keyword>